<feature type="domain" description="F-box associated beta-propeller type 1" evidence="1">
    <location>
        <begin position="97"/>
        <end position="228"/>
    </location>
</feature>
<sequence>MSNSTSELPEEMIREVLLRLPVKSLLVSSRNNPTLLEILSSDYDNFPIELLENMVLIIELERLEQLRLQHLFEALLDVSVQDLSTSPICIHRIRYQQRVASSCHNGIICVADVFENLYLWNPSIRQCKKLPFPPKPCTDTMLEFNFGFGYDSISDDYKVIRLFDDFISDGFVPVLQVYSSNADSWTEFHPPIVEGELPEIEDNIVINEVLYSTVGDNLLSFDFRKQFFSRGPELIYGLWKMFLSRSRNNLEDSVCSSSCQVKYDCGRDCHNLC</sequence>
<dbReference type="Proteomes" id="UP001237642">
    <property type="component" value="Unassembled WGS sequence"/>
</dbReference>
<dbReference type="Pfam" id="PF07734">
    <property type="entry name" value="FBA_1"/>
    <property type="match status" value="1"/>
</dbReference>
<dbReference type="PANTHER" id="PTHR31672:SF13">
    <property type="entry name" value="F-BOX PROTEIN CPR30-LIKE"/>
    <property type="match status" value="1"/>
</dbReference>
<reference evidence="2" key="2">
    <citation type="submission" date="2023-05" db="EMBL/GenBank/DDBJ databases">
        <authorList>
            <person name="Schelkunov M.I."/>
        </authorList>
    </citation>
    <scope>NUCLEOTIDE SEQUENCE</scope>
    <source>
        <strain evidence="2">Hsosn_3</strain>
        <tissue evidence="2">Leaf</tissue>
    </source>
</reference>
<gene>
    <name evidence="2" type="ORF">POM88_008738</name>
</gene>
<dbReference type="PANTHER" id="PTHR31672">
    <property type="entry name" value="BNACNNG10540D PROTEIN"/>
    <property type="match status" value="1"/>
</dbReference>
<comment type="caution">
    <text evidence="2">The sequence shown here is derived from an EMBL/GenBank/DDBJ whole genome shotgun (WGS) entry which is preliminary data.</text>
</comment>
<evidence type="ECO:0000313" key="2">
    <source>
        <dbReference type="EMBL" id="KAK1398875.1"/>
    </source>
</evidence>
<dbReference type="InterPro" id="IPR017451">
    <property type="entry name" value="F-box-assoc_interact_dom"/>
</dbReference>
<dbReference type="InterPro" id="IPR050796">
    <property type="entry name" value="SCF_F-box_component"/>
</dbReference>
<name>A0AAD8JAD6_9APIA</name>
<dbReference type="NCBIfam" id="TIGR01640">
    <property type="entry name" value="F_box_assoc_1"/>
    <property type="match status" value="1"/>
</dbReference>
<evidence type="ECO:0000259" key="1">
    <source>
        <dbReference type="Pfam" id="PF07734"/>
    </source>
</evidence>
<accession>A0AAD8JAD6</accession>
<dbReference type="AlphaFoldDB" id="A0AAD8JAD6"/>
<protein>
    <recommendedName>
        <fullName evidence="1">F-box associated beta-propeller type 1 domain-containing protein</fullName>
    </recommendedName>
</protein>
<evidence type="ECO:0000313" key="3">
    <source>
        <dbReference type="Proteomes" id="UP001237642"/>
    </source>
</evidence>
<dbReference type="InterPro" id="IPR006527">
    <property type="entry name" value="F-box-assoc_dom_typ1"/>
</dbReference>
<organism evidence="2 3">
    <name type="scientific">Heracleum sosnowskyi</name>
    <dbReference type="NCBI Taxonomy" id="360622"/>
    <lineage>
        <taxon>Eukaryota</taxon>
        <taxon>Viridiplantae</taxon>
        <taxon>Streptophyta</taxon>
        <taxon>Embryophyta</taxon>
        <taxon>Tracheophyta</taxon>
        <taxon>Spermatophyta</taxon>
        <taxon>Magnoliopsida</taxon>
        <taxon>eudicotyledons</taxon>
        <taxon>Gunneridae</taxon>
        <taxon>Pentapetalae</taxon>
        <taxon>asterids</taxon>
        <taxon>campanulids</taxon>
        <taxon>Apiales</taxon>
        <taxon>Apiaceae</taxon>
        <taxon>Apioideae</taxon>
        <taxon>apioid superclade</taxon>
        <taxon>Tordylieae</taxon>
        <taxon>Tordyliinae</taxon>
        <taxon>Heracleum</taxon>
    </lineage>
</organism>
<keyword evidence="3" id="KW-1185">Reference proteome</keyword>
<reference evidence="2" key="1">
    <citation type="submission" date="2023-02" db="EMBL/GenBank/DDBJ databases">
        <title>Genome of toxic invasive species Heracleum sosnowskyi carries increased number of genes despite the absence of recent whole-genome duplications.</title>
        <authorList>
            <person name="Schelkunov M."/>
            <person name="Shtratnikova V."/>
            <person name="Makarenko M."/>
            <person name="Klepikova A."/>
            <person name="Omelchenko D."/>
            <person name="Novikova G."/>
            <person name="Obukhova E."/>
            <person name="Bogdanov V."/>
            <person name="Penin A."/>
            <person name="Logacheva M."/>
        </authorList>
    </citation>
    <scope>NUCLEOTIDE SEQUENCE</scope>
    <source>
        <strain evidence="2">Hsosn_3</strain>
        <tissue evidence="2">Leaf</tissue>
    </source>
</reference>
<proteinExistence type="predicted"/>
<dbReference type="EMBL" id="JAUIZM010000002">
    <property type="protein sequence ID" value="KAK1398875.1"/>
    <property type="molecule type" value="Genomic_DNA"/>
</dbReference>